<reference evidence="2" key="2">
    <citation type="submission" date="2025-08" db="UniProtKB">
        <authorList>
            <consortium name="RefSeq"/>
        </authorList>
    </citation>
    <scope>IDENTIFICATION</scope>
    <source>
        <tissue evidence="2">Leaf</tissue>
    </source>
</reference>
<name>A0AC58RVF0_TOBAC</name>
<evidence type="ECO:0000313" key="2">
    <source>
        <dbReference type="RefSeq" id="XP_075076712.1"/>
    </source>
</evidence>
<protein>
    <submittedName>
        <fullName evidence="2">Uncharacterized protein LOC142163337</fullName>
    </submittedName>
</protein>
<dbReference type="RefSeq" id="XP_075076712.1">
    <property type="nucleotide sequence ID" value="XM_075220611.1"/>
</dbReference>
<evidence type="ECO:0000313" key="1">
    <source>
        <dbReference type="Proteomes" id="UP000790787"/>
    </source>
</evidence>
<accession>A0AC58RVF0</accession>
<reference evidence="1" key="1">
    <citation type="journal article" date="2014" name="Nat. Commun.">
        <title>The tobacco genome sequence and its comparison with those of tomato and potato.</title>
        <authorList>
            <person name="Sierro N."/>
            <person name="Battey J.N."/>
            <person name="Ouadi S."/>
            <person name="Bakaher N."/>
            <person name="Bovet L."/>
            <person name="Willig A."/>
            <person name="Goepfert S."/>
            <person name="Peitsch M.C."/>
            <person name="Ivanov N.V."/>
        </authorList>
    </citation>
    <scope>NUCLEOTIDE SEQUENCE [LARGE SCALE GENOMIC DNA]</scope>
</reference>
<organism evidence="1 2">
    <name type="scientific">Nicotiana tabacum</name>
    <name type="common">Common tobacco</name>
    <dbReference type="NCBI Taxonomy" id="4097"/>
    <lineage>
        <taxon>Eukaryota</taxon>
        <taxon>Viridiplantae</taxon>
        <taxon>Streptophyta</taxon>
        <taxon>Embryophyta</taxon>
        <taxon>Tracheophyta</taxon>
        <taxon>Spermatophyta</taxon>
        <taxon>Magnoliopsida</taxon>
        <taxon>eudicotyledons</taxon>
        <taxon>Gunneridae</taxon>
        <taxon>Pentapetalae</taxon>
        <taxon>asterids</taxon>
        <taxon>lamiids</taxon>
        <taxon>Solanales</taxon>
        <taxon>Solanaceae</taxon>
        <taxon>Nicotianoideae</taxon>
        <taxon>Nicotianeae</taxon>
        <taxon>Nicotiana</taxon>
    </lineage>
</organism>
<keyword evidence="1" id="KW-1185">Reference proteome</keyword>
<proteinExistence type="predicted"/>
<dbReference type="Proteomes" id="UP000790787">
    <property type="component" value="Chromosome 8"/>
</dbReference>
<sequence length="208" mass="24107">MGERLTKLEALVGNVPDGEEIQTLVTMLAYLEAELARISQVNADRKAEIVVLRCAVGEDAPQRGAERLKVKIPEPKAFGGARSARELENFLWDMEQYFHAIRVQDEKEKVTLTGMYLIDDAKLWWCTRVAEDERLGRPNIESWEWLKKELTYQFLPSNTSWTTRDKLKKLKQTVLVRAYVKEFTSLMLSINNMLEEDKLHNFMTGLQQ</sequence>
<gene>
    <name evidence="2" type="primary">LOC142163337</name>
</gene>